<name>A0A9D3MXG7_ANGAN</name>
<dbReference type="InterPro" id="IPR039061">
    <property type="entry name" value="MTBP"/>
</dbReference>
<feature type="compositionally biased region" description="Low complexity" evidence="1">
    <location>
        <begin position="729"/>
        <end position="741"/>
    </location>
</feature>
<dbReference type="InterPro" id="IPR029420">
    <property type="entry name" value="MTBP_central"/>
</dbReference>
<evidence type="ECO:0000256" key="1">
    <source>
        <dbReference type="SAM" id="MobiDB-lite"/>
    </source>
</evidence>
<evidence type="ECO:0000259" key="2">
    <source>
        <dbReference type="Pfam" id="PF14918"/>
    </source>
</evidence>
<proteinExistence type="predicted"/>
<dbReference type="EMBL" id="JAFIRN010000001">
    <property type="protein sequence ID" value="KAG5857074.1"/>
    <property type="molecule type" value="Genomic_DNA"/>
</dbReference>
<dbReference type="GO" id="GO:0000776">
    <property type="term" value="C:kinetochore"/>
    <property type="evidence" value="ECO:0007669"/>
    <property type="project" value="TreeGrafter"/>
</dbReference>
<dbReference type="PANTHER" id="PTHR14382">
    <property type="entry name" value="MDM2-BINDING PROTEIN"/>
    <property type="match status" value="1"/>
</dbReference>
<feature type="domain" description="DM2" evidence="2">
    <location>
        <begin position="1"/>
        <end position="249"/>
    </location>
</feature>
<gene>
    <name evidence="5" type="ORF">ANANG_G00014710</name>
</gene>
<evidence type="ECO:0008006" key="7">
    <source>
        <dbReference type="Google" id="ProtNLM"/>
    </source>
</evidence>
<feature type="region of interest" description="Disordered" evidence="1">
    <location>
        <begin position="706"/>
        <end position="801"/>
    </location>
</feature>
<protein>
    <recommendedName>
        <fullName evidence="7">Mdm2-binding protein</fullName>
    </recommendedName>
</protein>
<dbReference type="GO" id="GO:0034501">
    <property type="term" value="P:protein localization to kinetochore"/>
    <property type="evidence" value="ECO:0007669"/>
    <property type="project" value="TreeGrafter"/>
</dbReference>
<dbReference type="GO" id="GO:0031396">
    <property type="term" value="P:regulation of protein ubiquitination"/>
    <property type="evidence" value="ECO:0007669"/>
    <property type="project" value="InterPro"/>
</dbReference>
<evidence type="ECO:0000313" key="5">
    <source>
        <dbReference type="EMBL" id="KAG5857074.1"/>
    </source>
</evidence>
<reference evidence="5" key="1">
    <citation type="submission" date="2021-01" db="EMBL/GenBank/DDBJ databases">
        <title>A chromosome-scale assembly of European eel, Anguilla anguilla.</title>
        <authorList>
            <person name="Henkel C."/>
            <person name="Jong-Raadsen S.A."/>
            <person name="Dufour S."/>
            <person name="Weltzien F.-A."/>
            <person name="Palstra A.P."/>
            <person name="Pelster B."/>
            <person name="Spaink H.P."/>
            <person name="Van Den Thillart G.E."/>
            <person name="Jansen H."/>
            <person name="Zahm M."/>
            <person name="Klopp C."/>
            <person name="Cedric C."/>
            <person name="Louis A."/>
            <person name="Berthelot C."/>
            <person name="Parey E."/>
            <person name="Roest Crollius H."/>
            <person name="Montfort J."/>
            <person name="Robinson-Rechavi M."/>
            <person name="Bucao C."/>
            <person name="Bouchez O."/>
            <person name="Gislard M."/>
            <person name="Lluch J."/>
            <person name="Milhes M."/>
            <person name="Lampietro C."/>
            <person name="Lopez Roques C."/>
            <person name="Donnadieu C."/>
            <person name="Braasch I."/>
            <person name="Desvignes T."/>
            <person name="Postlethwait J."/>
            <person name="Bobe J."/>
            <person name="Guiguen Y."/>
            <person name="Dirks R."/>
        </authorList>
    </citation>
    <scope>NUCLEOTIDE SEQUENCE</scope>
    <source>
        <strain evidence="5">Tag_6206</strain>
        <tissue evidence="5">Liver</tissue>
    </source>
</reference>
<dbReference type="GO" id="GO:0007089">
    <property type="term" value="P:traversing start control point of mitotic cell cycle"/>
    <property type="evidence" value="ECO:0007669"/>
    <property type="project" value="TreeGrafter"/>
</dbReference>
<feature type="domain" description="MDN2-binding protein C-terminal" evidence="4">
    <location>
        <begin position="609"/>
        <end position="863"/>
    </location>
</feature>
<comment type="caution">
    <text evidence="5">The sequence shown here is derived from an EMBL/GenBank/DDBJ whole genome shotgun (WGS) entry which is preliminary data.</text>
</comment>
<dbReference type="InterPro" id="IPR029421">
    <property type="entry name" value="MTBP_N"/>
</dbReference>
<accession>A0A9D3MXG7</accession>
<evidence type="ECO:0000313" key="6">
    <source>
        <dbReference type="Proteomes" id="UP001044222"/>
    </source>
</evidence>
<feature type="region of interest" description="Disordered" evidence="1">
    <location>
        <begin position="531"/>
        <end position="564"/>
    </location>
</feature>
<dbReference type="PANTHER" id="PTHR14382:SF1">
    <property type="entry name" value="MDM2-BINDING PROTEIN"/>
    <property type="match status" value="1"/>
</dbReference>
<dbReference type="Proteomes" id="UP001044222">
    <property type="component" value="Unassembled WGS sequence"/>
</dbReference>
<evidence type="ECO:0000259" key="3">
    <source>
        <dbReference type="Pfam" id="PF14919"/>
    </source>
</evidence>
<dbReference type="Pfam" id="PF14919">
    <property type="entry name" value="MTBP_mid"/>
    <property type="match status" value="1"/>
</dbReference>
<feature type="domain" description="DM2" evidence="3">
    <location>
        <begin position="273"/>
        <end position="605"/>
    </location>
</feature>
<feature type="compositionally biased region" description="Basic and acidic residues" evidence="1">
    <location>
        <begin position="790"/>
        <end position="801"/>
    </location>
</feature>
<sequence length="873" mass="96160">MDRYVLVVSLNLKEQRSQVVNCFSGLERAKQIYDSLKDITISNSTTKGSPFPPCSLAGTPVSQRWYFAIQASRGSSQFCSIEWEELGAGSHKSDSEEPGASTMEACHSALDNLGEGEDLEDAGSQTELYEEAAEGLHQLSDKLPAPGRALLDVILLAADKEAPSLKEFLPVFGSLKHMQVWHSAKMTIVTENSAGWQKAASYLSAITCAPDRLLNCIDDKEFWRGGVLIKEKKFASELRFGGFCLKDQRGGPRSEALPAEPSPKHTDHKLLSEVFHYYRPVLDLVQFVTVSDLPIFLLSSTEYKLELSTKSSKSKLLLDQLRTLRGKVGALFSLACTVSCLAAPPAVQLSSQKWKEFVAQRPKSWPVPDVEVKGESGHYFLLVQGAETGGCTARMIHSANQVNGAAALATVNGIIREKTQSLSGTDTADWLRSLPRLRGDQLIQREKKMAKVQMLALKECLRRREEVQKPASVPVNDLKVLLSLARKQYLQMHDSRLPKAARLLEEKENCSSKAPETVVKSSQCTGWPERSVLQNSENQRKKRQRTRSSLMLAGGSTESLLGPKEGQRVTPALLDARELLKHFTPEGLPSGELQPLQLHKGEHTFQLSPDLTPRKVSQLPFNKAASSHYHGIEFCLDEQKALDRDRGFVKLQSRLIRYETHTTCSKDPCPTPFALSPAPSPAVLSEPGSVPDGEALLADMRGEPRRLKRQSWDTDSIYPPKRLCKSESSESLGSQCSGSSGTHPALRALRQQRPSSQSHSAGPRRAPVAPSAPKQPATQGLPQAPSGDQAGKESRSQKHSRMLKEVVAKTLKHHGITGEHSSFGACSQRLYEISKFYLKDLKTSRGLHEEMKKAASSNAKQVIDWVLEKASAK</sequence>
<dbReference type="InterPro" id="IPR029418">
    <property type="entry name" value="MTBP_C"/>
</dbReference>
<evidence type="ECO:0000259" key="4">
    <source>
        <dbReference type="Pfam" id="PF14920"/>
    </source>
</evidence>
<keyword evidence="6" id="KW-1185">Reference proteome</keyword>
<organism evidence="5 6">
    <name type="scientific">Anguilla anguilla</name>
    <name type="common">European freshwater eel</name>
    <name type="synonym">Muraena anguilla</name>
    <dbReference type="NCBI Taxonomy" id="7936"/>
    <lineage>
        <taxon>Eukaryota</taxon>
        <taxon>Metazoa</taxon>
        <taxon>Chordata</taxon>
        <taxon>Craniata</taxon>
        <taxon>Vertebrata</taxon>
        <taxon>Euteleostomi</taxon>
        <taxon>Actinopterygii</taxon>
        <taxon>Neopterygii</taxon>
        <taxon>Teleostei</taxon>
        <taxon>Anguilliformes</taxon>
        <taxon>Anguillidae</taxon>
        <taxon>Anguilla</taxon>
    </lineage>
</organism>
<dbReference type="Pfam" id="PF14920">
    <property type="entry name" value="MTBP_C"/>
    <property type="match status" value="1"/>
</dbReference>
<dbReference type="AlphaFoldDB" id="A0A9D3MXG7"/>
<dbReference type="Pfam" id="PF14918">
    <property type="entry name" value="MTBP_N"/>
    <property type="match status" value="1"/>
</dbReference>